<feature type="compositionally biased region" description="Basic residues" evidence="1">
    <location>
        <begin position="229"/>
        <end position="260"/>
    </location>
</feature>
<keyword evidence="3" id="KW-1185">Reference proteome</keyword>
<feature type="compositionally biased region" description="Basic residues" evidence="1">
    <location>
        <begin position="268"/>
        <end position="306"/>
    </location>
</feature>
<name>A0A1D1UQC7_RAMVA</name>
<evidence type="ECO:0000313" key="2">
    <source>
        <dbReference type="EMBL" id="GAU89477.1"/>
    </source>
</evidence>
<comment type="caution">
    <text evidence="2">The sequence shown here is derived from an EMBL/GenBank/DDBJ whole genome shotgun (WGS) entry which is preliminary data.</text>
</comment>
<evidence type="ECO:0000313" key="3">
    <source>
        <dbReference type="Proteomes" id="UP000186922"/>
    </source>
</evidence>
<gene>
    <name evidence="2" type="primary">RvY_02024</name>
    <name evidence="2" type="synonym">RvY_02024.1</name>
    <name evidence="2" type="ORF">RvY_02024-1</name>
</gene>
<dbReference type="EMBL" id="BDGG01000001">
    <property type="protein sequence ID" value="GAU89477.1"/>
    <property type="molecule type" value="Genomic_DNA"/>
</dbReference>
<reference evidence="2 3" key="1">
    <citation type="journal article" date="2016" name="Nat. Commun.">
        <title>Extremotolerant tardigrade genome and improved radiotolerance of human cultured cells by tardigrade-unique protein.</title>
        <authorList>
            <person name="Hashimoto T."/>
            <person name="Horikawa D.D."/>
            <person name="Saito Y."/>
            <person name="Kuwahara H."/>
            <person name="Kozuka-Hata H."/>
            <person name="Shin-I T."/>
            <person name="Minakuchi Y."/>
            <person name="Ohishi K."/>
            <person name="Motoyama A."/>
            <person name="Aizu T."/>
            <person name="Enomoto A."/>
            <person name="Kondo K."/>
            <person name="Tanaka S."/>
            <person name="Hara Y."/>
            <person name="Koshikawa S."/>
            <person name="Sagara H."/>
            <person name="Miura T."/>
            <person name="Yokobori S."/>
            <person name="Miyagawa K."/>
            <person name="Suzuki Y."/>
            <person name="Kubo T."/>
            <person name="Oyama M."/>
            <person name="Kohara Y."/>
            <person name="Fujiyama A."/>
            <person name="Arakawa K."/>
            <person name="Katayama T."/>
            <person name="Toyoda A."/>
            <person name="Kunieda T."/>
        </authorList>
    </citation>
    <scope>NUCLEOTIDE SEQUENCE [LARGE SCALE GENOMIC DNA]</scope>
    <source>
        <strain evidence="2 3">YOKOZUNA-1</strain>
    </source>
</reference>
<feature type="region of interest" description="Disordered" evidence="1">
    <location>
        <begin position="223"/>
        <end position="306"/>
    </location>
</feature>
<evidence type="ECO:0000256" key="1">
    <source>
        <dbReference type="SAM" id="MobiDB-lite"/>
    </source>
</evidence>
<sequence length="306" mass="36220">MAIRPYTISSEDSRFNDVTAALKGERESEAITLGFRRQISLGYLRGNNRCDPRFWRHAYHMTRTAAVTTRRMTLSLHVTKGRQVFDPRLSRPFSDRNEEHRMLSPPSGSYVSLEADPDSELDVAHAVGEAIDRLYPHCERWCFRTCLGRAGRLTFLVFQFMEHKMPKRGTREFTDELWCFGSTSNVVWHIRVEWSVKVERHQHYRVRIKIYSIYQRNVSYCRSPLPPRSRSRRPTSARSQSRRSSRSRSRIQQPRRRRSQRTPSRSVQPRRRSQRTRSHSQHRSRSQRRSAARSRSARSRSARSCR</sequence>
<dbReference type="AlphaFoldDB" id="A0A1D1UQC7"/>
<accession>A0A1D1UQC7</accession>
<protein>
    <submittedName>
        <fullName evidence="2">Uncharacterized protein</fullName>
    </submittedName>
</protein>
<proteinExistence type="predicted"/>
<dbReference type="Proteomes" id="UP000186922">
    <property type="component" value="Unassembled WGS sequence"/>
</dbReference>
<organism evidence="2 3">
    <name type="scientific">Ramazzottius varieornatus</name>
    <name type="common">Water bear</name>
    <name type="synonym">Tardigrade</name>
    <dbReference type="NCBI Taxonomy" id="947166"/>
    <lineage>
        <taxon>Eukaryota</taxon>
        <taxon>Metazoa</taxon>
        <taxon>Ecdysozoa</taxon>
        <taxon>Tardigrada</taxon>
        <taxon>Eutardigrada</taxon>
        <taxon>Parachela</taxon>
        <taxon>Hypsibioidea</taxon>
        <taxon>Ramazzottiidae</taxon>
        <taxon>Ramazzottius</taxon>
    </lineage>
</organism>